<gene>
    <name evidence="1" type="ORF">MENT_LOCUS7141</name>
</gene>
<name>A0A6V7U1B8_MELEN</name>
<comment type="caution">
    <text evidence="1">The sequence shown here is derived from an EMBL/GenBank/DDBJ whole genome shotgun (WGS) entry which is preliminary data.</text>
</comment>
<evidence type="ECO:0000313" key="1">
    <source>
        <dbReference type="EMBL" id="CAD2142162.1"/>
    </source>
</evidence>
<protein>
    <submittedName>
        <fullName evidence="1">Uncharacterized protein</fullName>
    </submittedName>
</protein>
<organism evidence="1 2">
    <name type="scientific">Meloidogyne enterolobii</name>
    <name type="common">Root-knot nematode worm</name>
    <name type="synonym">Meloidogyne mayaguensis</name>
    <dbReference type="NCBI Taxonomy" id="390850"/>
    <lineage>
        <taxon>Eukaryota</taxon>
        <taxon>Metazoa</taxon>
        <taxon>Ecdysozoa</taxon>
        <taxon>Nematoda</taxon>
        <taxon>Chromadorea</taxon>
        <taxon>Rhabditida</taxon>
        <taxon>Tylenchina</taxon>
        <taxon>Tylenchomorpha</taxon>
        <taxon>Tylenchoidea</taxon>
        <taxon>Meloidogynidae</taxon>
        <taxon>Meloidogyninae</taxon>
        <taxon>Meloidogyne</taxon>
    </lineage>
</organism>
<accession>A0A6V7U1B8</accession>
<dbReference type="AlphaFoldDB" id="A0A6V7U1B8"/>
<dbReference type="Proteomes" id="UP000580250">
    <property type="component" value="Unassembled WGS sequence"/>
</dbReference>
<evidence type="ECO:0000313" key="2">
    <source>
        <dbReference type="Proteomes" id="UP000580250"/>
    </source>
</evidence>
<dbReference type="EMBL" id="CAJEWN010000028">
    <property type="protein sequence ID" value="CAD2142162.1"/>
    <property type="molecule type" value="Genomic_DNA"/>
</dbReference>
<proteinExistence type="predicted"/>
<reference evidence="1 2" key="1">
    <citation type="submission" date="2020-08" db="EMBL/GenBank/DDBJ databases">
        <authorList>
            <person name="Koutsovoulos G."/>
            <person name="Danchin GJ E."/>
        </authorList>
    </citation>
    <scope>NUCLEOTIDE SEQUENCE [LARGE SCALE GENOMIC DNA]</scope>
</reference>
<sequence length="96" mass="10626">MGKRKVRVRLTLFIPLNTSLARLFNRLYNGFGMTVHIGEEGGNQGTLGISLPRLILSLYSLTLSLSFPLSLTLSPSLFLPPSISLSLREQPNITIR</sequence>